<name>A0ABS7F633_9PROT</name>
<sequence length="90" mass="8914">MRAARGGGPGALRRAALFAGALPLFWIVPEACLTLLSGLAAGGAHSLLAAELAGQLRVPRGAAIALAIWAAAIGAALHAFTGQGLRLGSF</sequence>
<accession>A0ABS7F633</accession>
<reference evidence="2 3" key="1">
    <citation type="submission" date="2021-08" db="EMBL/GenBank/DDBJ databases">
        <title>Caldovatus sediminis gen. nov., sp. nov., a moderately thermophilic bacterium isolated from a hot spring.</title>
        <authorList>
            <person name="Hu C.-J."/>
            <person name="Li W.-J."/>
            <person name="Xian W.-D."/>
        </authorList>
    </citation>
    <scope>NUCLEOTIDE SEQUENCE [LARGE SCALE GENOMIC DNA]</scope>
    <source>
        <strain evidence="2 3">SYSU G05006</strain>
    </source>
</reference>
<protein>
    <submittedName>
        <fullName evidence="2">Uncharacterized protein</fullName>
    </submittedName>
</protein>
<keyword evidence="3" id="KW-1185">Reference proteome</keyword>
<dbReference type="RefSeq" id="WP_220118749.1">
    <property type="nucleotide sequence ID" value="NZ_JAHZUY010000062.1"/>
</dbReference>
<dbReference type="EMBL" id="JAHZUY010000062">
    <property type="protein sequence ID" value="MBW8270968.1"/>
    <property type="molecule type" value="Genomic_DNA"/>
</dbReference>
<proteinExistence type="predicted"/>
<keyword evidence="1" id="KW-0472">Membrane</keyword>
<comment type="caution">
    <text evidence="2">The sequence shown here is derived from an EMBL/GenBank/DDBJ whole genome shotgun (WGS) entry which is preliminary data.</text>
</comment>
<dbReference type="Proteomes" id="UP001519924">
    <property type="component" value="Unassembled WGS sequence"/>
</dbReference>
<feature type="transmembrane region" description="Helical" evidence="1">
    <location>
        <begin position="62"/>
        <end position="80"/>
    </location>
</feature>
<evidence type="ECO:0000313" key="2">
    <source>
        <dbReference type="EMBL" id="MBW8270968.1"/>
    </source>
</evidence>
<keyword evidence="1" id="KW-1133">Transmembrane helix</keyword>
<evidence type="ECO:0000256" key="1">
    <source>
        <dbReference type="SAM" id="Phobius"/>
    </source>
</evidence>
<evidence type="ECO:0000313" key="3">
    <source>
        <dbReference type="Proteomes" id="UP001519924"/>
    </source>
</evidence>
<keyword evidence="1" id="KW-0812">Transmembrane</keyword>
<organism evidence="2 3">
    <name type="scientific">Caldovatus aquaticus</name>
    <dbReference type="NCBI Taxonomy" id="2865671"/>
    <lineage>
        <taxon>Bacteria</taxon>
        <taxon>Pseudomonadati</taxon>
        <taxon>Pseudomonadota</taxon>
        <taxon>Alphaproteobacteria</taxon>
        <taxon>Acetobacterales</taxon>
        <taxon>Roseomonadaceae</taxon>
        <taxon>Caldovatus</taxon>
    </lineage>
</organism>
<gene>
    <name evidence="2" type="ORF">K1J50_15905</name>
</gene>